<feature type="compositionally biased region" description="Basic residues" evidence="2">
    <location>
        <begin position="385"/>
        <end position="395"/>
    </location>
</feature>
<dbReference type="SMART" id="SM00355">
    <property type="entry name" value="ZnF_C2H2"/>
    <property type="match status" value="3"/>
</dbReference>
<organism evidence="4">
    <name type="scientific">Lepeophtheirus salmonis</name>
    <name type="common">Salmon louse</name>
    <name type="synonym">Caligus salmonis</name>
    <dbReference type="NCBI Taxonomy" id="72036"/>
    <lineage>
        <taxon>Eukaryota</taxon>
        <taxon>Metazoa</taxon>
        <taxon>Ecdysozoa</taxon>
        <taxon>Arthropoda</taxon>
        <taxon>Crustacea</taxon>
        <taxon>Multicrustacea</taxon>
        <taxon>Hexanauplia</taxon>
        <taxon>Copepoda</taxon>
        <taxon>Siphonostomatoida</taxon>
        <taxon>Caligidae</taxon>
        <taxon>Lepeophtheirus</taxon>
    </lineage>
</organism>
<dbReference type="PROSITE" id="PS50157">
    <property type="entry name" value="ZINC_FINGER_C2H2_2"/>
    <property type="match status" value="1"/>
</dbReference>
<proteinExistence type="predicted"/>
<keyword evidence="1" id="KW-0862">Zinc</keyword>
<dbReference type="Pfam" id="PF00096">
    <property type="entry name" value="zf-C2H2"/>
    <property type="match status" value="1"/>
</dbReference>
<keyword evidence="1" id="KW-0863">Zinc-finger</keyword>
<feature type="region of interest" description="Disordered" evidence="2">
    <location>
        <begin position="198"/>
        <end position="316"/>
    </location>
</feature>
<feature type="compositionally biased region" description="Acidic residues" evidence="2">
    <location>
        <begin position="243"/>
        <end position="253"/>
    </location>
</feature>
<feature type="compositionally biased region" description="Basic and acidic residues" evidence="2">
    <location>
        <begin position="259"/>
        <end position="284"/>
    </location>
</feature>
<feature type="compositionally biased region" description="Polar residues" evidence="2">
    <location>
        <begin position="353"/>
        <end position="384"/>
    </location>
</feature>
<feature type="compositionally biased region" description="Polar residues" evidence="2">
    <location>
        <begin position="230"/>
        <end position="242"/>
    </location>
</feature>
<dbReference type="EMBL" id="HACA01012563">
    <property type="protein sequence ID" value="CDW29924.1"/>
    <property type="molecule type" value="Transcribed_RNA"/>
</dbReference>
<keyword evidence="1" id="KW-0479">Metal-binding</keyword>
<feature type="compositionally biased region" description="Basic and acidic residues" evidence="2">
    <location>
        <begin position="128"/>
        <end position="165"/>
    </location>
</feature>
<reference evidence="4" key="1">
    <citation type="submission" date="2014-05" db="EMBL/GenBank/DDBJ databases">
        <authorList>
            <person name="Chronopoulou M."/>
        </authorList>
    </citation>
    <scope>NUCLEOTIDE SEQUENCE</scope>
    <source>
        <tissue evidence="4">Whole organism</tissue>
    </source>
</reference>
<name>A0A0K2TVB6_LEPSM</name>
<sequence length="395" mass="45038">MESSSVGRSKKAAAISPFELSFLEFCSRKRSFGEKISDSDRSYFYKCEFCPGKKLRNEDELEEHLDSFHTERTCSECGGNFMTKKAFDTHQHKKIPIGETTTNTKSDHDSPEKPSHNNGGGNDAVVVKPEDNDGKSSKTNSKDLNIESNDKIEETTKPSEKKDLSSIKGPFIFECTECQESFPTQFHLSTHIRDSHLIPQCSLPPKKRSSPLKNWSPKRDGKDEKESRKQTPPLTSTFQQQDPGEEEEIEEPYETSLENDPKLESNIDSLEKTEVVPTKEEQSPRKRKKKTDLLPISDDVQPEAIPPRRNRARKNYTDIDLYLDESEEEAILQKILKQTSRLRRGKKSKNEHSVNNISVTKSDNESINESTNDSLHNRDSLSSTRGKRRGRCKKV</sequence>
<protein>
    <recommendedName>
        <fullName evidence="3">C2H2-type domain-containing protein</fullName>
    </recommendedName>
</protein>
<evidence type="ECO:0000256" key="2">
    <source>
        <dbReference type="SAM" id="MobiDB-lite"/>
    </source>
</evidence>
<dbReference type="PROSITE" id="PS00028">
    <property type="entry name" value="ZINC_FINGER_C2H2_1"/>
    <property type="match status" value="1"/>
</dbReference>
<dbReference type="InterPro" id="IPR013087">
    <property type="entry name" value="Znf_C2H2_type"/>
</dbReference>
<feature type="compositionally biased region" description="Basic and acidic residues" evidence="2">
    <location>
        <begin position="105"/>
        <end position="115"/>
    </location>
</feature>
<dbReference type="AlphaFoldDB" id="A0A0K2TVB6"/>
<evidence type="ECO:0000256" key="1">
    <source>
        <dbReference type="PROSITE-ProRule" id="PRU00042"/>
    </source>
</evidence>
<feature type="domain" description="C2H2-type" evidence="3">
    <location>
        <begin position="173"/>
        <end position="196"/>
    </location>
</feature>
<evidence type="ECO:0000259" key="3">
    <source>
        <dbReference type="PROSITE" id="PS50157"/>
    </source>
</evidence>
<feature type="region of interest" description="Disordered" evidence="2">
    <location>
        <begin position="88"/>
        <end position="166"/>
    </location>
</feature>
<accession>A0A0K2TVB6</accession>
<feature type="compositionally biased region" description="Basic residues" evidence="2">
    <location>
        <begin position="340"/>
        <end position="349"/>
    </location>
</feature>
<evidence type="ECO:0000313" key="4">
    <source>
        <dbReference type="EMBL" id="CDW29924.1"/>
    </source>
</evidence>
<feature type="region of interest" description="Disordered" evidence="2">
    <location>
        <begin position="338"/>
        <end position="395"/>
    </location>
</feature>
<dbReference type="GO" id="GO:0008270">
    <property type="term" value="F:zinc ion binding"/>
    <property type="evidence" value="ECO:0007669"/>
    <property type="project" value="UniProtKB-KW"/>
</dbReference>
<feature type="compositionally biased region" description="Basic and acidic residues" evidence="2">
    <location>
        <begin position="217"/>
        <end position="229"/>
    </location>
</feature>